<feature type="compositionally biased region" description="Basic and acidic residues" evidence="2">
    <location>
        <begin position="152"/>
        <end position="170"/>
    </location>
</feature>
<evidence type="ECO:0000256" key="1">
    <source>
        <dbReference type="ARBA" id="ARBA00011069"/>
    </source>
</evidence>
<dbReference type="KEGG" id="gtt:GUITHDRAFT_75628"/>
<organism evidence="3">
    <name type="scientific">Guillardia theta (strain CCMP2712)</name>
    <name type="common">Cryptophyte</name>
    <dbReference type="NCBI Taxonomy" id="905079"/>
    <lineage>
        <taxon>Eukaryota</taxon>
        <taxon>Cryptophyceae</taxon>
        <taxon>Pyrenomonadales</taxon>
        <taxon>Geminigeraceae</taxon>
        <taxon>Guillardia</taxon>
    </lineage>
</organism>
<feature type="region of interest" description="Disordered" evidence="2">
    <location>
        <begin position="249"/>
        <end position="277"/>
    </location>
</feature>
<name>L1IWF2_GUITC</name>
<dbReference type="GO" id="GO:0000398">
    <property type="term" value="P:mRNA splicing, via spliceosome"/>
    <property type="evidence" value="ECO:0007669"/>
    <property type="project" value="TreeGrafter"/>
</dbReference>
<dbReference type="EnsemblProtists" id="EKX40422">
    <property type="protein sequence ID" value="EKX40422"/>
    <property type="gene ID" value="GUITHDRAFT_75628"/>
</dbReference>
<dbReference type="PANTHER" id="PTHR31809:SF0">
    <property type="entry name" value="BUD13 HOMOLOG"/>
    <property type="match status" value="1"/>
</dbReference>
<dbReference type="GO" id="GO:0003723">
    <property type="term" value="F:RNA binding"/>
    <property type="evidence" value="ECO:0007669"/>
    <property type="project" value="TreeGrafter"/>
</dbReference>
<feature type="compositionally biased region" description="Basic and acidic residues" evidence="2">
    <location>
        <begin position="177"/>
        <end position="193"/>
    </location>
</feature>
<comment type="similarity">
    <text evidence="1">Belongs to the CWC26 family.</text>
</comment>
<dbReference type="PANTHER" id="PTHR31809">
    <property type="entry name" value="BUD13 HOMOLOG"/>
    <property type="match status" value="1"/>
</dbReference>
<evidence type="ECO:0000313" key="3">
    <source>
        <dbReference type="EMBL" id="EKX40422.1"/>
    </source>
</evidence>
<evidence type="ECO:0000313" key="5">
    <source>
        <dbReference type="Proteomes" id="UP000011087"/>
    </source>
</evidence>
<evidence type="ECO:0008006" key="6">
    <source>
        <dbReference type="Google" id="ProtNLM"/>
    </source>
</evidence>
<dbReference type="OMA" id="CRYQTPY"/>
<dbReference type="STRING" id="905079.L1IWF2"/>
<dbReference type="HOGENOM" id="CLU_024195_4_0_1"/>
<dbReference type="GeneID" id="19046987"/>
<dbReference type="EMBL" id="JH993031">
    <property type="protein sequence ID" value="EKX40422.1"/>
    <property type="molecule type" value="Genomic_DNA"/>
</dbReference>
<dbReference type="PaxDb" id="55529-EKX40422"/>
<accession>L1IWF2</accession>
<dbReference type="Proteomes" id="UP000011087">
    <property type="component" value="Unassembled WGS sequence"/>
</dbReference>
<reference evidence="5" key="2">
    <citation type="submission" date="2012-11" db="EMBL/GenBank/DDBJ databases">
        <authorList>
            <person name="Kuo A."/>
            <person name="Curtis B.A."/>
            <person name="Tanifuji G."/>
            <person name="Burki F."/>
            <person name="Gruber A."/>
            <person name="Irimia M."/>
            <person name="Maruyama S."/>
            <person name="Arias M.C."/>
            <person name="Ball S.G."/>
            <person name="Gile G.H."/>
            <person name="Hirakawa Y."/>
            <person name="Hopkins J.F."/>
            <person name="Rensing S.A."/>
            <person name="Schmutz J."/>
            <person name="Symeonidi A."/>
            <person name="Elias M."/>
            <person name="Eveleigh R.J."/>
            <person name="Herman E.K."/>
            <person name="Klute M.J."/>
            <person name="Nakayama T."/>
            <person name="Obornik M."/>
            <person name="Reyes-Prieto A."/>
            <person name="Armbrust E.V."/>
            <person name="Aves S.J."/>
            <person name="Beiko R.G."/>
            <person name="Coutinho P."/>
            <person name="Dacks J.B."/>
            <person name="Durnford D.G."/>
            <person name="Fast N.M."/>
            <person name="Green B.R."/>
            <person name="Grisdale C."/>
            <person name="Hempe F."/>
            <person name="Henrissat B."/>
            <person name="Hoppner M.P."/>
            <person name="Ishida K.-I."/>
            <person name="Kim E."/>
            <person name="Koreny L."/>
            <person name="Kroth P.G."/>
            <person name="Liu Y."/>
            <person name="Malik S.-B."/>
            <person name="Maier U.G."/>
            <person name="McRose D."/>
            <person name="Mock T."/>
            <person name="Neilson J.A."/>
            <person name="Onodera N.T."/>
            <person name="Poole A.M."/>
            <person name="Pritham E.J."/>
            <person name="Richards T.A."/>
            <person name="Rocap G."/>
            <person name="Roy S.W."/>
            <person name="Sarai C."/>
            <person name="Schaack S."/>
            <person name="Shirato S."/>
            <person name="Slamovits C.H."/>
            <person name="Spencer D.F."/>
            <person name="Suzuki S."/>
            <person name="Worden A.Z."/>
            <person name="Zauner S."/>
            <person name="Barry K."/>
            <person name="Bell C."/>
            <person name="Bharti A.K."/>
            <person name="Crow J.A."/>
            <person name="Grimwood J."/>
            <person name="Kramer R."/>
            <person name="Lindquist E."/>
            <person name="Lucas S."/>
            <person name="Salamov A."/>
            <person name="McFadden G.I."/>
            <person name="Lane C.E."/>
            <person name="Keeling P.J."/>
            <person name="Gray M.W."/>
            <person name="Grigoriev I.V."/>
            <person name="Archibald J.M."/>
        </authorList>
    </citation>
    <scope>NUCLEOTIDE SEQUENCE</scope>
    <source>
        <strain evidence="5">CCMP2712</strain>
    </source>
</reference>
<evidence type="ECO:0000313" key="4">
    <source>
        <dbReference type="EnsemblProtists" id="EKX40422"/>
    </source>
</evidence>
<dbReference type="eggNOG" id="KOG2654">
    <property type="taxonomic scope" value="Eukaryota"/>
</dbReference>
<reference evidence="3 5" key="1">
    <citation type="journal article" date="2012" name="Nature">
        <title>Algal genomes reveal evolutionary mosaicism and the fate of nucleomorphs.</title>
        <authorList>
            <consortium name="DOE Joint Genome Institute"/>
            <person name="Curtis B.A."/>
            <person name="Tanifuji G."/>
            <person name="Burki F."/>
            <person name="Gruber A."/>
            <person name="Irimia M."/>
            <person name="Maruyama S."/>
            <person name="Arias M.C."/>
            <person name="Ball S.G."/>
            <person name="Gile G.H."/>
            <person name="Hirakawa Y."/>
            <person name="Hopkins J.F."/>
            <person name="Kuo A."/>
            <person name="Rensing S.A."/>
            <person name="Schmutz J."/>
            <person name="Symeonidi A."/>
            <person name="Elias M."/>
            <person name="Eveleigh R.J."/>
            <person name="Herman E.K."/>
            <person name="Klute M.J."/>
            <person name="Nakayama T."/>
            <person name="Obornik M."/>
            <person name="Reyes-Prieto A."/>
            <person name="Armbrust E.V."/>
            <person name="Aves S.J."/>
            <person name="Beiko R.G."/>
            <person name="Coutinho P."/>
            <person name="Dacks J.B."/>
            <person name="Durnford D.G."/>
            <person name="Fast N.M."/>
            <person name="Green B.R."/>
            <person name="Grisdale C.J."/>
            <person name="Hempel F."/>
            <person name="Henrissat B."/>
            <person name="Hoppner M.P."/>
            <person name="Ishida K."/>
            <person name="Kim E."/>
            <person name="Koreny L."/>
            <person name="Kroth P.G."/>
            <person name="Liu Y."/>
            <person name="Malik S.B."/>
            <person name="Maier U.G."/>
            <person name="McRose D."/>
            <person name="Mock T."/>
            <person name="Neilson J.A."/>
            <person name="Onodera N.T."/>
            <person name="Poole A.M."/>
            <person name="Pritham E.J."/>
            <person name="Richards T.A."/>
            <person name="Rocap G."/>
            <person name="Roy S.W."/>
            <person name="Sarai C."/>
            <person name="Schaack S."/>
            <person name="Shirato S."/>
            <person name="Slamovits C.H."/>
            <person name="Spencer D.F."/>
            <person name="Suzuki S."/>
            <person name="Worden A.Z."/>
            <person name="Zauner S."/>
            <person name="Barry K."/>
            <person name="Bell C."/>
            <person name="Bharti A.K."/>
            <person name="Crow J.A."/>
            <person name="Grimwood J."/>
            <person name="Kramer R."/>
            <person name="Lindquist E."/>
            <person name="Lucas S."/>
            <person name="Salamov A."/>
            <person name="McFadden G.I."/>
            <person name="Lane C.E."/>
            <person name="Keeling P.J."/>
            <person name="Gray M.W."/>
            <person name="Grigoriev I.V."/>
            <person name="Archibald J.M."/>
        </authorList>
    </citation>
    <scope>NUCLEOTIDE SEQUENCE</scope>
    <source>
        <strain evidence="3 5">CCMP2712</strain>
    </source>
</reference>
<feature type="region of interest" description="Disordered" evidence="2">
    <location>
        <begin position="1"/>
        <end position="193"/>
    </location>
</feature>
<dbReference type="InterPro" id="IPR018609">
    <property type="entry name" value="Bud13"/>
</dbReference>
<gene>
    <name evidence="3" type="ORF">GUITHDRAFT_75628</name>
</gene>
<dbReference type="OrthoDB" id="6022at2759"/>
<protein>
    <recommendedName>
        <fullName evidence="6">BUD13 homolog</fullName>
    </recommendedName>
</protein>
<proteinExistence type="inferred from homology"/>
<sequence>MQVCDWSLPRVKDDDLSPPRARGRSRVDEDLSPPRRNVSTEREADLSPPRRRHDSPDLSPPRKRGQAIESADLSPPRRRNSPSRREDLSPPRRRAPVAKENNDQSPPRKRARHDSDSEDETNKSGPISSRTRHDSDSDAGYVSGKELTQAMLDKKKEQDLRFKTLDDETTGRTAETVYRDKKGKKVDPSKMTAQEREEYELKNMVWGKGLVQMEERKALQDRIEEEKNKPFARTVEDKEMNDELKAVERWGDPMAGKIKKSQSSNRPKYQGPYPPNRYGIAPGYRWDGVDRSNGFERQRFVEQV</sequence>
<keyword evidence="5" id="KW-1185">Reference proteome</keyword>
<dbReference type="RefSeq" id="XP_005827402.1">
    <property type="nucleotide sequence ID" value="XM_005827345.1"/>
</dbReference>
<reference evidence="4" key="3">
    <citation type="submission" date="2016-03" db="UniProtKB">
        <authorList>
            <consortium name="EnsemblProtists"/>
        </authorList>
    </citation>
    <scope>IDENTIFICATION</scope>
</reference>
<feature type="compositionally biased region" description="Basic and acidic residues" evidence="2">
    <location>
        <begin position="25"/>
        <end position="45"/>
    </location>
</feature>
<evidence type="ECO:0000256" key="2">
    <source>
        <dbReference type="SAM" id="MobiDB-lite"/>
    </source>
</evidence>
<dbReference type="InterPro" id="IPR051112">
    <property type="entry name" value="CWC26_splicing_factor"/>
</dbReference>
<dbReference type="Pfam" id="PF09736">
    <property type="entry name" value="Bud13"/>
    <property type="match status" value="1"/>
</dbReference>
<dbReference type="GO" id="GO:0070274">
    <property type="term" value="C:RES complex"/>
    <property type="evidence" value="ECO:0007669"/>
    <property type="project" value="TreeGrafter"/>
</dbReference>
<dbReference type="AlphaFoldDB" id="L1IWF2"/>
<dbReference type="GO" id="GO:0005684">
    <property type="term" value="C:U2-type spliceosomal complex"/>
    <property type="evidence" value="ECO:0007669"/>
    <property type="project" value="TreeGrafter"/>
</dbReference>